<feature type="region of interest" description="Disordered" evidence="1">
    <location>
        <begin position="443"/>
        <end position="492"/>
    </location>
</feature>
<sequence length="492" mass="53556">MFECLVDAAVTARDAAAEVGGWARVENAACARRLSAGVEILDRLIAADGSADREQWCIDNWDAAAAEVGAAQNVSLGVASHQLFVGLQLRDRLPRVAEVFAAGAISYRLVEVVVARTRLVRDPDAMAKIDTEVAAQIAGWTTLSKSKVQTSVDYWVDRYDPAAVRRSESHARDRYVDIYDPNDGSGTASIQGSLLATDADALDQRLDAMAAAVCDGDPRTVEQRRSDALGAWGRGADRLQCACGSEDCEAAVATTSAVVVHVVAREESLTDATPAHLDGEALRPQDEPMSPAATDPAYLMGGGMLPAPMLASKLAGTAKIQYIHHPGDSPPERRYTPSAALAWFVRCRDLTCRFPGCDEPADHCDLDHTIAYPHGPTQASNLKCLCRKHHLLKTFWGWRDVQHPDGTVEWVAPSGQAYTTRPGSELLFPTLCRPTAPVVVNRSPDDHLDDAARSLKMPRRKRTRAQNHARAIEDERRANQPYVDERNKPPPF</sequence>
<dbReference type="AlphaFoldDB" id="A0A1X0BW15"/>
<dbReference type="InterPro" id="IPR003870">
    <property type="entry name" value="DUF222"/>
</dbReference>
<accession>A0A1X0BW15</accession>
<dbReference type="OrthoDB" id="4775237at2"/>
<feature type="compositionally biased region" description="Basic and acidic residues" evidence="1">
    <location>
        <begin position="470"/>
        <end position="492"/>
    </location>
</feature>
<dbReference type="Proteomes" id="UP000466431">
    <property type="component" value="Chromosome"/>
</dbReference>
<dbReference type="InterPro" id="IPR003615">
    <property type="entry name" value="HNH_nuc"/>
</dbReference>
<evidence type="ECO:0000256" key="1">
    <source>
        <dbReference type="SAM" id="MobiDB-lite"/>
    </source>
</evidence>
<protein>
    <submittedName>
        <fullName evidence="2">Uncharacterized protein</fullName>
    </submittedName>
</protein>
<dbReference type="SMART" id="SM00507">
    <property type="entry name" value="HNHc"/>
    <property type="match status" value="1"/>
</dbReference>
<dbReference type="RefSeq" id="WP_083001734.1">
    <property type="nucleotide sequence ID" value="NZ_AP022591.1"/>
</dbReference>
<keyword evidence="3" id="KW-1185">Reference proteome</keyword>
<proteinExistence type="predicted"/>
<dbReference type="STRING" id="1249101.BST21_09885"/>
<feature type="compositionally biased region" description="Basic and acidic residues" evidence="1">
    <location>
        <begin position="443"/>
        <end position="453"/>
    </location>
</feature>
<organism evidence="2 3">
    <name type="scientific">Mycolicibacterium celeriflavum</name>
    <name type="common">Mycobacterium celeriflavum</name>
    <dbReference type="NCBI Taxonomy" id="1249101"/>
    <lineage>
        <taxon>Bacteria</taxon>
        <taxon>Bacillati</taxon>
        <taxon>Actinomycetota</taxon>
        <taxon>Actinomycetes</taxon>
        <taxon>Mycobacteriales</taxon>
        <taxon>Mycobacteriaceae</taxon>
        <taxon>Mycolicibacterium</taxon>
    </lineage>
</organism>
<evidence type="ECO:0000313" key="2">
    <source>
        <dbReference type="EMBL" id="BBY46157.1"/>
    </source>
</evidence>
<dbReference type="CDD" id="cd00085">
    <property type="entry name" value="HNHc"/>
    <property type="match status" value="1"/>
</dbReference>
<dbReference type="Pfam" id="PF02720">
    <property type="entry name" value="DUF222"/>
    <property type="match status" value="1"/>
</dbReference>
<name>A0A1X0BW15_MYCCF</name>
<feature type="compositionally biased region" description="Basic residues" evidence="1">
    <location>
        <begin position="456"/>
        <end position="467"/>
    </location>
</feature>
<dbReference type="EMBL" id="AP022591">
    <property type="protein sequence ID" value="BBY46157.1"/>
    <property type="molecule type" value="Genomic_DNA"/>
</dbReference>
<dbReference type="KEGG" id="mcee:MCEL_44520"/>
<gene>
    <name evidence="2" type="ORF">MCEL_44520</name>
</gene>
<evidence type="ECO:0000313" key="3">
    <source>
        <dbReference type="Proteomes" id="UP000466431"/>
    </source>
</evidence>
<dbReference type="PROSITE" id="PS50868">
    <property type="entry name" value="POST_SET"/>
    <property type="match status" value="1"/>
</dbReference>
<reference evidence="2 3" key="1">
    <citation type="journal article" date="2019" name="Emerg. Microbes Infect.">
        <title>Comprehensive subspecies identification of 175 nontuberculous mycobacteria species based on 7547 genomic profiles.</title>
        <authorList>
            <person name="Matsumoto Y."/>
            <person name="Kinjo T."/>
            <person name="Motooka D."/>
            <person name="Nabeya D."/>
            <person name="Jung N."/>
            <person name="Uechi K."/>
            <person name="Horii T."/>
            <person name="Iida T."/>
            <person name="Fujita J."/>
            <person name="Nakamura S."/>
        </authorList>
    </citation>
    <scope>NUCLEOTIDE SEQUENCE [LARGE SCALE GENOMIC DNA]</scope>
    <source>
        <strain evidence="2 3">JCM 18439</strain>
    </source>
</reference>
<dbReference type="InterPro" id="IPR003616">
    <property type="entry name" value="Post-SET_dom"/>
</dbReference>